<dbReference type="OrthoDB" id="1938526at2759"/>
<keyword evidence="3" id="KW-1185">Reference proteome</keyword>
<sequence>MKLSTPNIKSNGRPKPKDRFTFITNECVKLIIPIGPRFQADVPSWTRPTIGGIELDNSKWICIPTWPAKGLSQDTNNNTIGRGRSDFCECAFRGSIECVAKHVSEKRTQLRVDLGPAFWRWKFDVMGEGVSRLWSRDEEKRFDCVVKANPTSQGRSFVKCALECFPCQSRASIVSYYLNVYIPRRIRDKTRSNCTAVIDSDDDDDDDNEDVPPIKGSRKRCQANSLASGSPTKYIKTKYLTTRR</sequence>
<dbReference type="EMBL" id="BMAC01000020">
    <property type="protein sequence ID" value="GFP80577.1"/>
    <property type="molecule type" value="Genomic_DNA"/>
</dbReference>
<evidence type="ECO:0000313" key="2">
    <source>
        <dbReference type="EMBL" id="GFP80577.1"/>
    </source>
</evidence>
<feature type="region of interest" description="Disordered" evidence="1">
    <location>
        <begin position="197"/>
        <end position="229"/>
    </location>
</feature>
<dbReference type="PANTHER" id="PTHR46872:SF10">
    <property type="entry name" value="MYB-LIKE DOMAIN-CONTAINING PROTEIN"/>
    <property type="match status" value="1"/>
</dbReference>
<gene>
    <name evidence="2" type="ORF">PHJA_000201100</name>
</gene>
<feature type="compositionally biased region" description="Acidic residues" evidence="1">
    <location>
        <begin position="199"/>
        <end position="210"/>
    </location>
</feature>
<organism evidence="2 3">
    <name type="scientific">Phtheirospermum japonicum</name>
    <dbReference type="NCBI Taxonomy" id="374723"/>
    <lineage>
        <taxon>Eukaryota</taxon>
        <taxon>Viridiplantae</taxon>
        <taxon>Streptophyta</taxon>
        <taxon>Embryophyta</taxon>
        <taxon>Tracheophyta</taxon>
        <taxon>Spermatophyta</taxon>
        <taxon>Magnoliopsida</taxon>
        <taxon>eudicotyledons</taxon>
        <taxon>Gunneridae</taxon>
        <taxon>Pentapetalae</taxon>
        <taxon>asterids</taxon>
        <taxon>lamiids</taxon>
        <taxon>Lamiales</taxon>
        <taxon>Orobanchaceae</taxon>
        <taxon>Orobanchaceae incertae sedis</taxon>
        <taxon>Phtheirospermum</taxon>
    </lineage>
</organism>
<comment type="caution">
    <text evidence="2">The sequence shown here is derived from an EMBL/GenBank/DDBJ whole genome shotgun (WGS) entry which is preliminary data.</text>
</comment>
<accession>A0A830B0M9</accession>
<dbReference type="AlphaFoldDB" id="A0A830B0M9"/>
<protein>
    <submittedName>
        <fullName evidence="2">AT-rich interactive domain-containing protein 2</fullName>
    </submittedName>
</protein>
<dbReference type="Proteomes" id="UP000653305">
    <property type="component" value="Unassembled WGS sequence"/>
</dbReference>
<evidence type="ECO:0000313" key="3">
    <source>
        <dbReference type="Proteomes" id="UP000653305"/>
    </source>
</evidence>
<evidence type="ECO:0000256" key="1">
    <source>
        <dbReference type="SAM" id="MobiDB-lite"/>
    </source>
</evidence>
<reference evidence="2" key="1">
    <citation type="submission" date="2020-07" db="EMBL/GenBank/DDBJ databases">
        <title>Ethylene signaling mediates host invasion by parasitic plants.</title>
        <authorList>
            <person name="Yoshida S."/>
        </authorList>
    </citation>
    <scope>NUCLEOTIDE SEQUENCE</scope>
    <source>
        <strain evidence="2">Okayama</strain>
    </source>
</reference>
<name>A0A830B0M9_9LAMI</name>
<dbReference type="PANTHER" id="PTHR46872">
    <property type="entry name" value="DNA BINDING PROTEIN"/>
    <property type="match status" value="1"/>
</dbReference>
<proteinExistence type="predicted"/>